<evidence type="ECO:0000256" key="5">
    <source>
        <dbReference type="PIRSR" id="PIRSR604254-1"/>
    </source>
</evidence>
<evidence type="ECO:0000313" key="8">
    <source>
        <dbReference type="EMBL" id="PWZ03052.1"/>
    </source>
</evidence>
<dbReference type="STRING" id="1882483.A0A317XY50"/>
<dbReference type="PANTHER" id="PTHR20855">
    <property type="entry name" value="ADIPOR/PROGESTIN RECEPTOR-RELATED"/>
    <property type="match status" value="1"/>
</dbReference>
<feature type="binding site" evidence="5">
    <location>
        <position position="648"/>
    </location>
    <ligand>
        <name>Zn(2+)</name>
        <dbReference type="ChEBI" id="CHEBI:29105"/>
    </ligand>
</feature>
<dbReference type="GO" id="GO:0006882">
    <property type="term" value="P:intracellular zinc ion homeostasis"/>
    <property type="evidence" value="ECO:0007669"/>
    <property type="project" value="TreeGrafter"/>
</dbReference>
<feature type="binding site" evidence="5">
    <location>
        <position position="499"/>
    </location>
    <ligand>
        <name>Zn(2+)</name>
        <dbReference type="ChEBI" id="CHEBI:29105"/>
    </ligand>
</feature>
<dbReference type="InParanoid" id="A0A317XY50"/>
<feature type="compositionally biased region" description="Low complexity" evidence="6">
    <location>
        <begin position="162"/>
        <end position="192"/>
    </location>
</feature>
<name>A0A317XY50_9BASI</name>
<dbReference type="GO" id="GO:0016020">
    <property type="term" value="C:membrane"/>
    <property type="evidence" value="ECO:0007669"/>
    <property type="project" value="UniProtKB-SubCell"/>
</dbReference>
<evidence type="ECO:0000256" key="6">
    <source>
        <dbReference type="SAM" id="MobiDB-lite"/>
    </source>
</evidence>
<sequence>MATVQRPSLKNSYSAPAHALQTQLGLGLMSTNSTPDDEAPTRPFHIRRRFRRASQPPVPSSGSLKIRAGSAASPVPDCGFFSATSTDSGSSDDDLDWDVANFHGRRSDRTLEYLDLPVSLPYSIVSLRTQLLSYLSDLETRMRSFCQQRLTGTSGDDLLSQAAPTPISSSSDSSIKAVGASSGNDDSNASAATHGDSHLAHLLSQLDALRDDLRRLVALLPSAPPSFPGAASSAMAARSQSLAQDWERLSSTLSLPLGMGSGFRVSLPRLPSSTDASRLRAELPSLPALPSLPHLEFDMTSILEALSMQLPDQAFSIAAKMQSRLESLQDSVRSLTWREYLSQAKDQGGNVSMVQRFEHKLADLSTRSRARANSIASRAGHAVHEAEERLYQLAVELARNGQDLIHYEHLPAFFRNNEHILSGYRFIPIQNWPALLRSTFQIHNETGNIHTHLWGLAAIVPLFWPSKGLDDQTTPMDRLVQTVYLFAAAKCLTLSVSWHVMAGCSDRKWFERFACVDYTGIAWLVAASIWTTVYNCFYCQPNLALFYSFTTLLVGLAGAILPWAAWFNERKNKHWRIAVFLTMCFTALAPFSHAAFEHGFAKTIHFFSPILPSLAFYVGGLVFYATQFPESWAPGKFDTWGHSHQLWHIGIVLAIVCHYRAALIFHANRFDFSCRLPIADAAAAAAPAGESASSLLGYSRAALGYLAAMLPWSSSSGPVDRVSRPIDHIFAKVGGMEGIVGLGRADDQILHWRRLLGTLGNGAVGRGWDALVDWAQNFW</sequence>
<proteinExistence type="predicted"/>
<evidence type="ECO:0000256" key="4">
    <source>
        <dbReference type="ARBA" id="ARBA00023136"/>
    </source>
</evidence>
<dbReference type="OrthoDB" id="5585746at2759"/>
<dbReference type="Proteomes" id="UP000246740">
    <property type="component" value="Unassembled WGS sequence"/>
</dbReference>
<feature type="transmembrane region" description="Helical" evidence="7">
    <location>
        <begin position="513"/>
        <end position="533"/>
    </location>
</feature>
<keyword evidence="2 7" id="KW-0812">Transmembrane</keyword>
<evidence type="ECO:0000256" key="1">
    <source>
        <dbReference type="ARBA" id="ARBA00004141"/>
    </source>
</evidence>
<evidence type="ECO:0000256" key="7">
    <source>
        <dbReference type="SAM" id="Phobius"/>
    </source>
</evidence>
<feature type="transmembrane region" description="Helical" evidence="7">
    <location>
        <begin position="606"/>
        <end position="625"/>
    </location>
</feature>
<dbReference type="InterPro" id="IPR004254">
    <property type="entry name" value="AdipoR/HlyIII-related"/>
</dbReference>
<accession>A0A317XY50</accession>
<dbReference type="PANTHER" id="PTHR20855:SF97">
    <property type="entry name" value="ADIPOR-LIKE RECEPTOR IZH3-RELATED"/>
    <property type="match status" value="1"/>
</dbReference>
<reference evidence="8 9" key="1">
    <citation type="journal article" date="2018" name="Mol. Biol. Evol.">
        <title>Broad Genomic Sampling Reveals a Smut Pathogenic Ancestry of the Fungal Clade Ustilaginomycotina.</title>
        <authorList>
            <person name="Kijpornyongpan T."/>
            <person name="Mondo S.J."/>
            <person name="Barry K."/>
            <person name="Sandor L."/>
            <person name="Lee J."/>
            <person name="Lipzen A."/>
            <person name="Pangilinan J."/>
            <person name="LaButti K."/>
            <person name="Hainaut M."/>
            <person name="Henrissat B."/>
            <person name="Grigoriev I.V."/>
            <person name="Spatafora J.W."/>
            <person name="Aime M.C."/>
        </authorList>
    </citation>
    <scope>NUCLEOTIDE SEQUENCE [LARGE SCALE GENOMIC DNA]</scope>
    <source>
        <strain evidence="8 9">MCA 3645</strain>
    </source>
</reference>
<dbReference type="EMBL" id="KZ819188">
    <property type="protein sequence ID" value="PWZ03052.1"/>
    <property type="molecule type" value="Genomic_DNA"/>
</dbReference>
<keyword evidence="9" id="KW-1185">Reference proteome</keyword>
<gene>
    <name evidence="8" type="ORF">BCV70DRAFT_197290</name>
</gene>
<evidence type="ECO:0000256" key="3">
    <source>
        <dbReference type="ARBA" id="ARBA00022989"/>
    </source>
</evidence>
<feature type="transmembrane region" description="Helical" evidence="7">
    <location>
        <begin position="646"/>
        <end position="667"/>
    </location>
</feature>
<feature type="region of interest" description="Disordered" evidence="6">
    <location>
        <begin position="155"/>
        <end position="193"/>
    </location>
</feature>
<evidence type="ECO:0000313" key="9">
    <source>
        <dbReference type="Proteomes" id="UP000246740"/>
    </source>
</evidence>
<keyword evidence="5" id="KW-0479">Metal-binding</keyword>
<feature type="transmembrane region" description="Helical" evidence="7">
    <location>
        <begin position="545"/>
        <end position="565"/>
    </location>
</feature>
<feature type="transmembrane region" description="Helical" evidence="7">
    <location>
        <begin position="577"/>
        <end position="594"/>
    </location>
</feature>
<dbReference type="GO" id="GO:0046872">
    <property type="term" value="F:metal ion binding"/>
    <property type="evidence" value="ECO:0007669"/>
    <property type="project" value="UniProtKB-KW"/>
</dbReference>
<keyword evidence="4 7" id="KW-0472">Membrane</keyword>
<comment type="subcellular location">
    <subcellularLocation>
        <location evidence="1">Membrane</location>
        <topology evidence="1">Multi-pass membrane protein</topology>
    </subcellularLocation>
</comment>
<organism evidence="8 9">
    <name type="scientific">Testicularia cyperi</name>
    <dbReference type="NCBI Taxonomy" id="1882483"/>
    <lineage>
        <taxon>Eukaryota</taxon>
        <taxon>Fungi</taxon>
        <taxon>Dikarya</taxon>
        <taxon>Basidiomycota</taxon>
        <taxon>Ustilaginomycotina</taxon>
        <taxon>Ustilaginomycetes</taxon>
        <taxon>Ustilaginales</taxon>
        <taxon>Anthracoideaceae</taxon>
        <taxon>Testicularia</taxon>
    </lineage>
</organism>
<feature type="binding site" evidence="5">
    <location>
        <position position="644"/>
    </location>
    <ligand>
        <name>Zn(2+)</name>
        <dbReference type="ChEBI" id="CHEBI:29105"/>
    </ligand>
</feature>
<dbReference type="Pfam" id="PF03006">
    <property type="entry name" value="HlyIII"/>
    <property type="match status" value="1"/>
</dbReference>
<evidence type="ECO:0000256" key="2">
    <source>
        <dbReference type="ARBA" id="ARBA00022692"/>
    </source>
</evidence>
<dbReference type="AlphaFoldDB" id="A0A317XY50"/>
<keyword evidence="3 7" id="KW-1133">Transmembrane helix</keyword>
<protein>
    <submittedName>
        <fullName evidence="8">HlyIII-domain-containing protein</fullName>
    </submittedName>
</protein>
<feature type="region of interest" description="Disordered" evidence="6">
    <location>
        <begin position="52"/>
        <end position="72"/>
    </location>
</feature>
<keyword evidence="5" id="KW-0862">Zinc</keyword>
<dbReference type="GO" id="GO:0038023">
    <property type="term" value="F:signaling receptor activity"/>
    <property type="evidence" value="ECO:0007669"/>
    <property type="project" value="TreeGrafter"/>
</dbReference>